<proteinExistence type="predicted"/>
<dbReference type="Gene3D" id="1.25.10.10">
    <property type="entry name" value="Leucine-rich Repeat Variant"/>
    <property type="match status" value="1"/>
</dbReference>
<dbReference type="GeneID" id="22912446"/>
<dbReference type="RefSeq" id="XP_011130161.1">
    <property type="nucleotide sequence ID" value="XM_011131859.1"/>
</dbReference>
<dbReference type="SUPFAM" id="SSF48371">
    <property type="entry name" value="ARM repeat"/>
    <property type="match status" value="1"/>
</dbReference>
<dbReference type="InterPro" id="IPR016024">
    <property type="entry name" value="ARM-type_fold"/>
</dbReference>
<comment type="caution">
    <text evidence="2">The sequence shown here is derived from an EMBL/GenBank/DDBJ whole genome shotgun (WGS) entry which is preliminary data.</text>
</comment>
<feature type="region of interest" description="Disordered" evidence="1">
    <location>
        <begin position="819"/>
        <end position="839"/>
    </location>
</feature>
<dbReference type="VEuPathDB" id="CryptoDB:GNI_066500"/>
<dbReference type="OrthoDB" id="7537227at2759"/>
<dbReference type="InterPro" id="IPR011989">
    <property type="entry name" value="ARM-like"/>
</dbReference>
<dbReference type="EMBL" id="AFNH02000500">
    <property type="protein sequence ID" value="EZG67689.1"/>
    <property type="molecule type" value="Genomic_DNA"/>
</dbReference>
<dbReference type="Proteomes" id="UP000019763">
    <property type="component" value="Unassembled WGS sequence"/>
</dbReference>
<reference evidence="2" key="1">
    <citation type="submission" date="2013-12" db="EMBL/GenBank/DDBJ databases">
        <authorList>
            <person name="Omoto C.K."/>
            <person name="Sibley D."/>
            <person name="Venepally P."/>
            <person name="Hadjithomas M."/>
            <person name="Karamycheva S."/>
            <person name="Brunk B."/>
            <person name="Roos D."/>
            <person name="Caler E."/>
            <person name="Lorenzi H."/>
        </authorList>
    </citation>
    <scope>NUCLEOTIDE SEQUENCE</scope>
</reference>
<dbReference type="eggNOG" id="ENOG502RNM3">
    <property type="taxonomic scope" value="Eukaryota"/>
</dbReference>
<protein>
    <recommendedName>
        <fullName evidence="4">Armadillo/beta-catenin-like repeat protein</fullName>
    </recommendedName>
</protein>
<evidence type="ECO:0000256" key="1">
    <source>
        <dbReference type="SAM" id="MobiDB-lite"/>
    </source>
</evidence>
<evidence type="ECO:0000313" key="2">
    <source>
        <dbReference type="EMBL" id="EZG67689.1"/>
    </source>
</evidence>
<sequence length="1409" mass="156881">MTQEEADALTLRDVYGYLMKKLNNEESLEIKEDRPVRRLWRFLVRKTSEYGRDQDISVTSNEGSEFMFGCMCLQILGGCESNRAAMTKAGVVNLLLGAMHRQRDEQVAQHAVLTSLELAQYAEFAEELASTDAKRKLLVSMVERARACTQECVYDDVEDLVGPRVQLLERTALTVETYNDTDALEQVLEAWNDYDYYFYGKLRVHSAADLQALQKSDRKTKSPNKLGRRASLARRASQLFRRKERNGSDLSDASSDLAPSTAATPLERRRSVVSPPAPEKASPLERRKSVVSPDALGQGSPAKGSAGAVGADQQSGGLIRRASQMFMATPSPKRDSTKSPLPANVSIAHARRQSLGCAAATAPIQRRASFFARKTPEPTAVIKEKDEKEKASYLMRRASMAPDTVDVQAIARKISLGSDVELRSTGMESAAFDCDTVDFDQQQFVSHMLEHVMRALRKLANPSNFAELFRKNVPLRLVGLVVDTETPPAAFSDVLYLIGSTAGHKLESGKLLKDLYCEYKAVDSIVSLIKRAYKQKGAYVSETITNGCLALAALVVVHLPNIRRFQKHGGVFLLVDLINVRGSFNDSSSVNGASALVCNLCFKNPDMKGSLGAAGACAALTTACQLYESEGGLSSSRNIASLFRAIGNLALNQDNMQRFLDARIDRAFASFLGQVDDELDATTVESSLRTLSNLAIERDNMEIFQIVIVPFLSLLRKERHDYSNIHKWAFDTLANLCRLPENAQVFCRNAGVETIFEVLPYLDKNTHLWASVIHVLGIQTTHEPNVRVLLDAEVFAVLDRCLKEFKLSVKKDKQKLMQLTASKSKRDPGELEEDGNGVKSADDQNLAILQLSQMPVSGMRCAHRLLKSKTAAELCIQSGVFTHAMDVLSMDLKQQMLSYECLRVILATIAHLRGPDAKQPEDYPVLAATHVADESDPFLTDGWGASELQSIIAGNNPLGYFYSDPTKPAWRTELGAQVYREEREQRIWEELGMTRRMNELVEAVRRQIGDPRANRNMRLLKVGIGFLAWVANERICITTLLRRLDVDVDPVTQEPVNLRQTAPEEVVDSGPKTLQRRKSVWDAFKREKKTEEEDRATKRGFGRGRKTEPEGVIDIVGDVFQNMWNDDKTITECFALLNGLVFCAFGNPDLCALLADVPIYRKIKDFMDSLDGTKTNAYWIMSLRNYKRFLMTQGSFVPKEDGMGMLSDVEVSPINEPATSRLTSRAEKGSAKRAFKEKDIRVMHNLLLPDYPFALTDWHVDPFPDGIMSLPLDQRAALRKGGRADLYEADGLKYQFFWQSSHDLTSFEWRTLTVEENVKDVEDPTYPYNIAIARIITVTPGTAGSSAFEVAAQKGEPISANRCCVILGPPTPTHTQGVNLSLRFGAASVRDAFIKQVANWREAQAFGFL</sequence>
<name>A0A023B7R5_GRENI</name>
<organism evidence="2 3">
    <name type="scientific">Gregarina niphandrodes</name>
    <name type="common">Septate eugregarine</name>
    <dbReference type="NCBI Taxonomy" id="110365"/>
    <lineage>
        <taxon>Eukaryota</taxon>
        <taxon>Sar</taxon>
        <taxon>Alveolata</taxon>
        <taxon>Apicomplexa</taxon>
        <taxon>Conoidasida</taxon>
        <taxon>Gregarinasina</taxon>
        <taxon>Eugregarinorida</taxon>
        <taxon>Gregarinidae</taxon>
        <taxon>Gregarina</taxon>
    </lineage>
</organism>
<evidence type="ECO:0000313" key="3">
    <source>
        <dbReference type="Proteomes" id="UP000019763"/>
    </source>
</evidence>
<keyword evidence="3" id="KW-1185">Reference proteome</keyword>
<accession>A0A023B7R5</accession>
<feature type="compositionally biased region" description="Low complexity" evidence="1">
    <location>
        <begin position="248"/>
        <end position="265"/>
    </location>
</feature>
<gene>
    <name evidence="2" type="ORF">GNI_066500</name>
</gene>
<feature type="region of interest" description="Disordered" evidence="1">
    <location>
        <begin position="214"/>
        <end position="314"/>
    </location>
</feature>
<evidence type="ECO:0008006" key="4">
    <source>
        <dbReference type="Google" id="ProtNLM"/>
    </source>
</evidence>